<dbReference type="STRING" id="1121449.SAMN02745704_02637"/>
<evidence type="ECO:0000259" key="3">
    <source>
        <dbReference type="Pfam" id="PF01464"/>
    </source>
</evidence>
<dbReference type="Proteomes" id="UP000190027">
    <property type="component" value="Unassembled WGS sequence"/>
</dbReference>
<keyword evidence="5" id="KW-1185">Reference proteome</keyword>
<dbReference type="OrthoDB" id="9801695at2"/>
<evidence type="ECO:0000256" key="1">
    <source>
        <dbReference type="ARBA" id="ARBA00007734"/>
    </source>
</evidence>
<dbReference type="RefSeq" id="WP_078718179.1">
    <property type="nucleotide sequence ID" value="NZ_FUYC01000022.1"/>
</dbReference>
<dbReference type="PANTHER" id="PTHR37423">
    <property type="entry name" value="SOLUBLE LYTIC MUREIN TRANSGLYCOSYLASE-RELATED"/>
    <property type="match status" value="1"/>
</dbReference>
<dbReference type="EMBL" id="FUYC01000022">
    <property type="protein sequence ID" value="SKA95093.1"/>
    <property type="molecule type" value="Genomic_DNA"/>
</dbReference>
<dbReference type="Gene3D" id="3.40.190.10">
    <property type="entry name" value="Periplasmic binding protein-like II"/>
    <property type="match status" value="2"/>
</dbReference>
<dbReference type="CDD" id="cd13403">
    <property type="entry name" value="MLTF-like"/>
    <property type="match status" value="1"/>
</dbReference>
<keyword evidence="2" id="KW-0472">Membrane</keyword>
<name>A0A1T4Y0D3_9BACT</name>
<sequence>MSTETGAKSPAQANFRPGLSGAAAAALFLLLFSGAIWLFFATHPRPISVLRVAAPDQERVFSTISPYGPGLERELVEEFCERYGYRLQWVRTQTLKQGWDMLARGEVHVFLSTGFAPERVPPELSVMSGPAYETHLPVLLSASRRPSRHDPASLCGGNVIRQDIPHLSSVLGRTTKGEDCAPVASRLVGADVQTALRRVAADGGHTMALVENGSFLPLRPFHHRVRPAFHLDGSVDYRWYWRTDVPKLTDRLTAFFQRIQRSDHLAELQERYYGFFPEEGAYGQLWLLRNTVRTKLPLYRRFILDAAKQYDLDPLLVVAVIFQESAFNPDAVSYTGVRGLMQLTQQTANALGASDRTDPAQSIYYGTKYLRLLWDELEHLELTTWDRWAYALAAYNQGIGHIFDAMFLAKRMGKNPRSWRELKGVLPLLAEEEWHRRTIFGYSRGWEGVEYVDRIRFYYYVLKGLSFLPGFELQQLAPLRPDVGSVGLRFPGIEIELPGLTG</sequence>
<dbReference type="PROSITE" id="PS00922">
    <property type="entry name" value="TRANSGLYCOSYLASE"/>
    <property type="match status" value="1"/>
</dbReference>
<reference evidence="4 5" key="1">
    <citation type="submission" date="2017-02" db="EMBL/GenBank/DDBJ databases">
        <authorList>
            <person name="Peterson S.W."/>
        </authorList>
    </citation>
    <scope>NUCLEOTIDE SEQUENCE [LARGE SCALE GENOMIC DNA]</scope>
    <source>
        <strain evidence="4 5">DSM 16080</strain>
    </source>
</reference>
<comment type="similarity">
    <text evidence="1">Belongs to the transglycosylase Slt family.</text>
</comment>
<dbReference type="AlphaFoldDB" id="A0A1T4Y0D3"/>
<organism evidence="4 5">
    <name type="scientific">Paucidesulfovibrio gracilis DSM 16080</name>
    <dbReference type="NCBI Taxonomy" id="1121449"/>
    <lineage>
        <taxon>Bacteria</taxon>
        <taxon>Pseudomonadati</taxon>
        <taxon>Thermodesulfobacteriota</taxon>
        <taxon>Desulfovibrionia</taxon>
        <taxon>Desulfovibrionales</taxon>
        <taxon>Desulfovibrionaceae</taxon>
        <taxon>Paucidesulfovibrio</taxon>
    </lineage>
</organism>
<feature type="domain" description="Transglycosylase SLT" evidence="3">
    <location>
        <begin position="303"/>
        <end position="405"/>
    </location>
</feature>
<dbReference type="GO" id="GO:0008933">
    <property type="term" value="F:peptidoglycan lytic transglycosylase activity"/>
    <property type="evidence" value="ECO:0007669"/>
    <property type="project" value="InterPro"/>
</dbReference>
<dbReference type="Pfam" id="PF01464">
    <property type="entry name" value="SLT"/>
    <property type="match status" value="1"/>
</dbReference>
<dbReference type="SUPFAM" id="SSF53955">
    <property type="entry name" value="Lysozyme-like"/>
    <property type="match status" value="1"/>
</dbReference>
<dbReference type="InterPro" id="IPR008258">
    <property type="entry name" value="Transglycosylase_SLT_dom_1"/>
</dbReference>
<dbReference type="PANTHER" id="PTHR37423:SF2">
    <property type="entry name" value="MEMBRANE-BOUND LYTIC MUREIN TRANSGLYCOSYLASE C"/>
    <property type="match status" value="1"/>
</dbReference>
<evidence type="ECO:0000313" key="4">
    <source>
        <dbReference type="EMBL" id="SKA95093.1"/>
    </source>
</evidence>
<feature type="transmembrane region" description="Helical" evidence="2">
    <location>
        <begin position="20"/>
        <end position="41"/>
    </location>
</feature>
<dbReference type="InterPro" id="IPR000189">
    <property type="entry name" value="Transglyc_AS"/>
</dbReference>
<keyword evidence="2" id="KW-1133">Transmembrane helix</keyword>
<dbReference type="SUPFAM" id="SSF53850">
    <property type="entry name" value="Periplasmic binding protein-like II"/>
    <property type="match status" value="1"/>
</dbReference>
<proteinExistence type="inferred from homology"/>
<dbReference type="GO" id="GO:0016020">
    <property type="term" value="C:membrane"/>
    <property type="evidence" value="ECO:0007669"/>
    <property type="project" value="InterPro"/>
</dbReference>
<accession>A0A1T4Y0D3</accession>
<gene>
    <name evidence="4" type="ORF">SAMN02745704_02637</name>
</gene>
<evidence type="ECO:0000313" key="5">
    <source>
        <dbReference type="Proteomes" id="UP000190027"/>
    </source>
</evidence>
<evidence type="ECO:0000256" key="2">
    <source>
        <dbReference type="SAM" id="Phobius"/>
    </source>
</evidence>
<protein>
    <submittedName>
        <fullName evidence="4">Membrane-bound lytic murein transglycosylase F</fullName>
    </submittedName>
</protein>
<dbReference type="Gene3D" id="1.10.530.10">
    <property type="match status" value="1"/>
</dbReference>
<keyword evidence="2" id="KW-0812">Transmembrane</keyword>
<dbReference type="InterPro" id="IPR023346">
    <property type="entry name" value="Lysozyme-like_dom_sf"/>
</dbReference>
<dbReference type="GO" id="GO:0000270">
    <property type="term" value="P:peptidoglycan metabolic process"/>
    <property type="evidence" value="ECO:0007669"/>
    <property type="project" value="InterPro"/>
</dbReference>